<dbReference type="RefSeq" id="WP_377054756.1">
    <property type="nucleotide sequence ID" value="NZ_JBHLVZ010000083.1"/>
</dbReference>
<keyword evidence="2" id="KW-1185">Reference proteome</keyword>
<organism evidence="1 2">
    <name type="scientific">Muricoccus vinaceus</name>
    <dbReference type="NCBI Taxonomy" id="424704"/>
    <lineage>
        <taxon>Bacteria</taxon>
        <taxon>Pseudomonadati</taxon>
        <taxon>Pseudomonadota</taxon>
        <taxon>Alphaproteobacteria</taxon>
        <taxon>Acetobacterales</taxon>
        <taxon>Roseomonadaceae</taxon>
        <taxon>Muricoccus</taxon>
    </lineage>
</organism>
<dbReference type="Gene3D" id="3.40.50.11310">
    <property type="entry name" value="Bacterial phosphonate metabolism protein PhnH"/>
    <property type="match status" value="1"/>
</dbReference>
<protein>
    <submittedName>
        <fullName evidence="1">Phosphonate C-P lyase system protein PhnH</fullName>
    </submittedName>
</protein>
<dbReference type="EMBL" id="JBHLVZ010000083">
    <property type="protein sequence ID" value="MFC0388394.1"/>
    <property type="molecule type" value="Genomic_DNA"/>
</dbReference>
<gene>
    <name evidence="1" type="primary">phnH</name>
    <name evidence="1" type="ORF">ACFFIC_23040</name>
</gene>
<dbReference type="InterPro" id="IPR008772">
    <property type="entry name" value="Phosphonate_metab_PhnH"/>
</dbReference>
<evidence type="ECO:0000313" key="1">
    <source>
        <dbReference type="EMBL" id="MFC0388394.1"/>
    </source>
</evidence>
<dbReference type="Proteomes" id="UP001589789">
    <property type="component" value="Unassembled WGS sequence"/>
</dbReference>
<dbReference type="Pfam" id="PF05845">
    <property type="entry name" value="PhnH"/>
    <property type="match status" value="1"/>
</dbReference>
<keyword evidence="1" id="KW-0456">Lyase</keyword>
<sequence>MNGLLPGFVDPVADAQSAFRAVLEAMARPGRVQHLPHPPAPPSPLSPAAGAVLLALADAGTPLWLDAGAEAAGWAVFHAGCPLVENPGAAAFALATGAPPALASLDPGTDEEPQRAATLILQVASLAEGRGWHLSGPGIEHEHRLEVQGAPDGFLEAWAANRARFPLGVDVILCAGECVAALPRGVAIREG</sequence>
<evidence type="ECO:0000313" key="2">
    <source>
        <dbReference type="Proteomes" id="UP001589789"/>
    </source>
</evidence>
<reference evidence="1 2" key="1">
    <citation type="submission" date="2024-09" db="EMBL/GenBank/DDBJ databases">
        <authorList>
            <person name="Sun Q."/>
            <person name="Mori K."/>
        </authorList>
    </citation>
    <scope>NUCLEOTIDE SEQUENCE [LARGE SCALE GENOMIC DNA]</scope>
    <source>
        <strain evidence="1 2">CCM 7468</strain>
    </source>
</reference>
<dbReference type="InterPro" id="IPR038058">
    <property type="entry name" value="PhnH-like_sp"/>
</dbReference>
<dbReference type="SUPFAM" id="SSF159709">
    <property type="entry name" value="PhnH-like"/>
    <property type="match status" value="1"/>
</dbReference>
<accession>A0ABV6IYV6</accession>
<proteinExistence type="predicted"/>
<dbReference type="NCBIfam" id="TIGR03292">
    <property type="entry name" value="PhnH_redo"/>
    <property type="match status" value="1"/>
</dbReference>
<dbReference type="GO" id="GO:0016829">
    <property type="term" value="F:lyase activity"/>
    <property type="evidence" value="ECO:0007669"/>
    <property type="project" value="UniProtKB-KW"/>
</dbReference>
<dbReference type="PIRSF" id="PIRSF020680">
    <property type="entry name" value="PhnH"/>
    <property type="match status" value="1"/>
</dbReference>
<comment type="caution">
    <text evidence="1">The sequence shown here is derived from an EMBL/GenBank/DDBJ whole genome shotgun (WGS) entry which is preliminary data.</text>
</comment>
<name>A0ABV6IYV6_9PROT</name>